<dbReference type="AlphaFoldDB" id="A0A225D4C8"/>
<dbReference type="EMBL" id="NIDE01000017">
    <property type="protein sequence ID" value="OWK36451.1"/>
    <property type="molecule type" value="Genomic_DNA"/>
</dbReference>
<feature type="domain" description="Rhodanese" evidence="1">
    <location>
        <begin position="41"/>
        <end position="132"/>
    </location>
</feature>
<reference evidence="3" key="1">
    <citation type="submission" date="2017-06" db="EMBL/GenBank/DDBJ databases">
        <title>Genome analysis of Fimbriiglobus ruber SP5, the first member of the order Planctomycetales with confirmed chitinolytic capability.</title>
        <authorList>
            <person name="Ravin N.V."/>
            <person name="Rakitin A.L."/>
            <person name="Ivanova A.A."/>
            <person name="Beletsky A.V."/>
            <person name="Kulichevskaya I.S."/>
            <person name="Mardanov A.V."/>
            <person name="Dedysh S.N."/>
        </authorList>
    </citation>
    <scope>NUCLEOTIDE SEQUENCE [LARGE SCALE GENOMIC DNA]</scope>
    <source>
        <strain evidence="3">SP5</strain>
    </source>
</reference>
<dbReference type="PANTHER" id="PTHR43031:SF1">
    <property type="entry name" value="PYRIDINE NUCLEOTIDE-DISULPHIDE OXIDOREDUCTASE"/>
    <property type="match status" value="1"/>
</dbReference>
<dbReference type="CDD" id="cd00158">
    <property type="entry name" value="RHOD"/>
    <property type="match status" value="1"/>
</dbReference>
<dbReference type="InterPro" id="IPR001763">
    <property type="entry name" value="Rhodanese-like_dom"/>
</dbReference>
<evidence type="ECO:0000259" key="1">
    <source>
        <dbReference type="PROSITE" id="PS50206"/>
    </source>
</evidence>
<name>A0A225D4C8_9BACT</name>
<accession>A0A225D4C8</accession>
<gene>
    <name evidence="2" type="ORF">FRUB_09014</name>
</gene>
<dbReference type="Proteomes" id="UP000214646">
    <property type="component" value="Unassembled WGS sequence"/>
</dbReference>
<evidence type="ECO:0000313" key="2">
    <source>
        <dbReference type="EMBL" id="OWK36451.1"/>
    </source>
</evidence>
<dbReference type="InterPro" id="IPR050229">
    <property type="entry name" value="GlpE_sulfurtransferase"/>
</dbReference>
<dbReference type="Pfam" id="PF00581">
    <property type="entry name" value="Rhodanese"/>
    <property type="match status" value="1"/>
</dbReference>
<keyword evidence="3" id="KW-1185">Reference proteome</keyword>
<dbReference type="InterPro" id="IPR036873">
    <property type="entry name" value="Rhodanese-like_dom_sf"/>
</dbReference>
<dbReference type="SMART" id="SM00450">
    <property type="entry name" value="RHOD"/>
    <property type="match status" value="1"/>
</dbReference>
<dbReference type="SUPFAM" id="SSF52821">
    <property type="entry name" value="Rhodanese/Cell cycle control phosphatase"/>
    <property type="match status" value="1"/>
</dbReference>
<dbReference type="PROSITE" id="PS50206">
    <property type="entry name" value="RHODANESE_3"/>
    <property type="match status" value="1"/>
</dbReference>
<dbReference type="Gene3D" id="3.40.250.10">
    <property type="entry name" value="Rhodanese-like domain"/>
    <property type="match status" value="1"/>
</dbReference>
<dbReference type="PANTHER" id="PTHR43031">
    <property type="entry name" value="FAD-DEPENDENT OXIDOREDUCTASE"/>
    <property type="match status" value="1"/>
</dbReference>
<organism evidence="2 3">
    <name type="scientific">Fimbriiglobus ruber</name>
    <dbReference type="NCBI Taxonomy" id="1908690"/>
    <lineage>
        <taxon>Bacteria</taxon>
        <taxon>Pseudomonadati</taxon>
        <taxon>Planctomycetota</taxon>
        <taxon>Planctomycetia</taxon>
        <taxon>Gemmatales</taxon>
        <taxon>Gemmataceae</taxon>
        <taxon>Fimbriiglobus</taxon>
    </lineage>
</organism>
<dbReference type="RefSeq" id="WP_088259450.1">
    <property type="nucleotide sequence ID" value="NZ_NIDE01000017.1"/>
</dbReference>
<proteinExistence type="predicted"/>
<comment type="caution">
    <text evidence="2">The sequence shown here is derived from an EMBL/GenBank/DDBJ whole genome shotgun (WGS) entry which is preliminary data.</text>
</comment>
<protein>
    <submittedName>
        <fullName evidence="2">Rhodanese domain protein</fullName>
    </submittedName>
</protein>
<evidence type="ECO:0000313" key="3">
    <source>
        <dbReference type="Proteomes" id="UP000214646"/>
    </source>
</evidence>
<dbReference type="OrthoDB" id="9802991at2"/>
<sequence>MRHAIVMTAVAFTFVVGTNAIRAEEETFPNITHAELTKAISEKKVTLLDANGNDSYKGGHIPTAINFDAVEKDLASKLPADKSTLIVAYCGNEKCTAYRAAAAAAKKLGYTNVKHYSKGIAGWKASGEKVETEK</sequence>